<dbReference type="Gene3D" id="2.60.120.180">
    <property type="match status" value="1"/>
</dbReference>
<comment type="similarity">
    <text evidence="1 8">Belongs to the glycosyl hydrolase 12 (cellulase H) family.</text>
</comment>
<keyword evidence="8" id="KW-0119">Carbohydrate metabolism</keyword>
<dbReference type="GO" id="GO:0033946">
    <property type="term" value="F:xyloglucan-specific endo-beta-1,4-glucanase activity"/>
    <property type="evidence" value="ECO:0007669"/>
    <property type="project" value="UniProtKB-EC"/>
</dbReference>
<comment type="catalytic activity">
    <reaction evidence="4">
        <text>xyloglucan + H2O = xyloglucan oligosaccharides.</text>
        <dbReference type="EC" id="3.2.1.151"/>
    </reaction>
</comment>
<dbReference type="Proteomes" id="UP000234474">
    <property type="component" value="Unassembled WGS sequence"/>
</dbReference>
<comment type="caution">
    <text evidence="10">The sequence shown here is derived from an EMBL/GenBank/DDBJ whole genome shotgun (WGS) entry which is preliminary data.</text>
</comment>
<proteinExistence type="inferred from homology"/>
<sequence>MVLRWVVNAGLLAIPIGGTVGALMGIDAHRHATGQAPLFSGGGGSGSGSGSDSSGSVPPGGSGSTTHNGVANTMYCPKTPYGITPETKGQSFTLNPNPWGVTGDTVGALCMNVTTFDNGTYATKNTAPEFSVTWQYDPSLSTQPVHAYSNVMIDDGLPISLEKIQHMNVDFHWTYGVGNTPAEATNEAELTAASVNTNVAIDMFMSHEEKVKDSSDYTHEVMVWFGKFGPATYVLGQDGGVVATKELNGTIFNLYSGRNGNNQWVLTWLTSDSSNDPEAKGKTTETFTGDLLPLITDLYSMTGEAYPSKSDYMGIFQFGTEAFHSSTNVTFWAPKFSVDLQ</sequence>
<dbReference type="AlphaFoldDB" id="A0A2I1C1I9"/>
<accession>A0A2I1C1I9</accession>
<dbReference type="OMA" id="FEVMVWF"/>
<name>A0A2I1C1I9_ASPN1</name>
<dbReference type="PANTHER" id="PTHR34002">
    <property type="entry name" value="BLR1656 PROTEIN"/>
    <property type="match status" value="1"/>
</dbReference>
<evidence type="ECO:0000313" key="10">
    <source>
        <dbReference type="EMBL" id="PKX91479.1"/>
    </source>
</evidence>
<evidence type="ECO:0000256" key="5">
    <source>
        <dbReference type="ARBA" id="ARBA00038882"/>
    </source>
</evidence>
<dbReference type="GeneID" id="36528754"/>
<evidence type="ECO:0000256" key="1">
    <source>
        <dbReference type="ARBA" id="ARBA00005519"/>
    </source>
</evidence>
<dbReference type="InterPro" id="IPR002594">
    <property type="entry name" value="GH12"/>
</dbReference>
<dbReference type="GO" id="GO:0030246">
    <property type="term" value="F:carbohydrate binding"/>
    <property type="evidence" value="ECO:0007669"/>
    <property type="project" value="UniProtKB-KW"/>
</dbReference>
<keyword evidence="3 8" id="KW-0326">Glycosidase</keyword>
<dbReference type="OrthoDB" id="89349at2759"/>
<dbReference type="InterPro" id="IPR013319">
    <property type="entry name" value="GH11/12"/>
</dbReference>
<gene>
    <name evidence="10" type="ORF">P174DRAFT_239361</name>
</gene>
<dbReference type="EMBL" id="MSZS01000006">
    <property type="protein sequence ID" value="PKX91479.1"/>
    <property type="molecule type" value="Genomic_DNA"/>
</dbReference>
<evidence type="ECO:0000313" key="11">
    <source>
        <dbReference type="Proteomes" id="UP000234474"/>
    </source>
</evidence>
<keyword evidence="10" id="KW-0430">Lectin</keyword>
<keyword evidence="2" id="KW-0732">Signal</keyword>
<dbReference type="Pfam" id="PF01670">
    <property type="entry name" value="Glyco_hydro_12"/>
    <property type="match status" value="1"/>
</dbReference>
<dbReference type="GO" id="GO:0000272">
    <property type="term" value="P:polysaccharide catabolic process"/>
    <property type="evidence" value="ECO:0007669"/>
    <property type="project" value="UniProtKB-KW"/>
</dbReference>
<evidence type="ECO:0000256" key="6">
    <source>
        <dbReference type="ARBA" id="ARBA00041304"/>
    </source>
</evidence>
<reference evidence="11" key="1">
    <citation type="journal article" date="2018" name="Proc. Natl. Acad. Sci. U.S.A.">
        <title>Linking secondary metabolites to gene clusters through genome sequencing of six diverse Aspergillus species.</title>
        <authorList>
            <person name="Kaerboelling I."/>
            <person name="Vesth T.C."/>
            <person name="Frisvad J.C."/>
            <person name="Nybo J.L."/>
            <person name="Theobald S."/>
            <person name="Kuo A."/>
            <person name="Bowyer P."/>
            <person name="Matsuda Y."/>
            <person name="Mondo S."/>
            <person name="Lyhne E.K."/>
            <person name="Kogle M.E."/>
            <person name="Clum A."/>
            <person name="Lipzen A."/>
            <person name="Salamov A."/>
            <person name="Ngan C.Y."/>
            <person name="Daum C."/>
            <person name="Chiniquy J."/>
            <person name="Barry K."/>
            <person name="LaButti K."/>
            <person name="Haridas S."/>
            <person name="Simmons B.A."/>
            <person name="Magnuson J.K."/>
            <person name="Mortensen U.H."/>
            <person name="Larsen T.O."/>
            <person name="Grigoriev I.V."/>
            <person name="Baker S.E."/>
            <person name="Andersen M.R."/>
        </authorList>
    </citation>
    <scope>NUCLEOTIDE SEQUENCE [LARGE SCALE GENOMIC DNA]</scope>
    <source>
        <strain evidence="11">IBT 16806</strain>
    </source>
</reference>
<organism evidence="10 11">
    <name type="scientific">Aspergillus novofumigatus (strain IBT 16806)</name>
    <dbReference type="NCBI Taxonomy" id="1392255"/>
    <lineage>
        <taxon>Eukaryota</taxon>
        <taxon>Fungi</taxon>
        <taxon>Dikarya</taxon>
        <taxon>Ascomycota</taxon>
        <taxon>Pezizomycotina</taxon>
        <taxon>Eurotiomycetes</taxon>
        <taxon>Eurotiomycetidae</taxon>
        <taxon>Eurotiales</taxon>
        <taxon>Aspergillaceae</taxon>
        <taxon>Aspergillus</taxon>
        <taxon>Aspergillus subgen. Fumigati</taxon>
    </lineage>
</organism>
<feature type="compositionally biased region" description="Gly residues" evidence="9">
    <location>
        <begin position="40"/>
        <end position="49"/>
    </location>
</feature>
<dbReference type="SUPFAM" id="SSF49899">
    <property type="entry name" value="Concanavalin A-like lectins/glucanases"/>
    <property type="match status" value="1"/>
</dbReference>
<dbReference type="STRING" id="1392255.A0A2I1C1I9"/>
<dbReference type="RefSeq" id="XP_024680074.1">
    <property type="nucleotide sequence ID" value="XM_024821428.1"/>
</dbReference>
<evidence type="ECO:0000256" key="3">
    <source>
        <dbReference type="ARBA" id="ARBA00023295"/>
    </source>
</evidence>
<evidence type="ECO:0000256" key="4">
    <source>
        <dbReference type="ARBA" id="ARBA00037012"/>
    </source>
</evidence>
<evidence type="ECO:0000256" key="2">
    <source>
        <dbReference type="ARBA" id="ARBA00022729"/>
    </source>
</evidence>
<evidence type="ECO:0000256" key="7">
    <source>
        <dbReference type="ARBA" id="ARBA00043018"/>
    </source>
</evidence>
<dbReference type="VEuPathDB" id="FungiDB:P174DRAFT_239361"/>
<feature type="region of interest" description="Disordered" evidence="9">
    <location>
        <begin position="35"/>
        <end position="69"/>
    </location>
</feature>
<dbReference type="GO" id="GO:0008810">
    <property type="term" value="F:cellulase activity"/>
    <property type="evidence" value="ECO:0007669"/>
    <property type="project" value="InterPro"/>
</dbReference>
<dbReference type="InterPro" id="IPR013320">
    <property type="entry name" value="ConA-like_dom_sf"/>
</dbReference>
<dbReference type="EC" id="3.2.1.151" evidence="5"/>
<dbReference type="PANTHER" id="PTHR34002:SF9">
    <property type="entry name" value="XYLOGLUCAN-SPECIFIC ENDO-BETA-1,4-GLUCANASE A"/>
    <property type="match status" value="1"/>
</dbReference>
<protein>
    <recommendedName>
        <fullName evidence="5">xyloglucan-specific endo-beta-1,4-glucanase</fullName>
        <ecNumber evidence="5">3.2.1.151</ecNumber>
    </recommendedName>
    <alternativeName>
        <fullName evidence="6">Xyloglucanase A</fullName>
    </alternativeName>
    <alternativeName>
        <fullName evidence="7">Xyloglucanendohydrolase A</fullName>
    </alternativeName>
</protein>
<keyword evidence="8" id="KW-0624">Polysaccharide degradation</keyword>
<evidence type="ECO:0000256" key="8">
    <source>
        <dbReference type="RuleBase" id="RU361163"/>
    </source>
</evidence>
<keyword evidence="11" id="KW-1185">Reference proteome</keyword>
<evidence type="ECO:0000256" key="9">
    <source>
        <dbReference type="SAM" id="MobiDB-lite"/>
    </source>
</evidence>
<keyword evidence="8" id="KW-0378">Hydrolase</keyword>